<dbReference type="STRING" id="631454.N177_1907"/>
<dbReference type="EMBL" id="AWXZ01000024">
    <property type="protein sequence ID" value="ESR25235.1"/>
    <property type="molecule type" value="Genomic_DNA"/>
</dbReference>
<comment type="caution">
    <text evidence="1">The sequence shown here is derived from an EMBL/GenBank/DDBJ whole genome shotgun (WGS) entry which is preliminary data.</text>
</comment>
<sequence>MGIRQMDVSVVSEVVRGVRGSLEVAFVLDNTGSMEGSKLDTLEKVSGKIVSEVKSTYVNVGLSRRNEPCIDVPADYSNTKHVCSNKRDVISRSNCRTVTKACYNDGVPYS</sequence>
<evidence type="ECO:0000313" key="2">
    <source>
        <dbReference type="Proteomes" id="UP000017819"/>
    </source>
</evidence>
<dbReference type="Proteomes" id="UP000017819">
    <property type="component" value="Unassembled WGS sequence"/>
</dbReference>
<organism evidence="1 2">
    <name type="scientific">Lutibaculum baratangense AMV1</name>
    <dbReference type="NCBI Taxonomy" id="631454"/>
    <lineage>
        <taxon>Bacteria</taxon>
        <taxon>Pseudomonadati</taxon>
        <taxon>Pseudomonadota</taxon>
        <taxon>Alphaproteobacteria</taxon>
        <taxon>Hyphomicrobiales</taxon>
        <taxon>Tepidamorphaceae</taxon>
        <taxon>Lutibaculum</taxon>
    </lineage>
</organism>
<dbReference type="RefSeq" id="WP_023432047.1">
    <property type="nucleotide sequence ID" value="NZ_AWXZ01000024.1"/>
</dbReference>
<accession>V4RPW7</accession>
<reference evidence="1 2" key="1">
    <citation type="journal article" date="2014" name="Genome Announc.">
        <title>Draft Genome Sequence of Lutibaculum baratangense Strain AMV1T, Isolated from a Mud Volcano in Andamans, India.</title>
        <authorList>
            <person name="Singh A."/>
            <person name="Sreenivas A."/>
            <person name="Sathyanarayana Reddy G."/>
            <person name="Pinnaka A.K."/>
            <person name="Shivaji S."/>
        </authorList>
    </citation>
    <scope>NUCLEOTIDE SEQUENCE [LARGE SCALE GENOMIC DNA]</scope>
    <source>
        <strain evidence="1 2">AMV1</strain>
    </source>
</reference>
<proteinExistence type="predicted"/>
<evidence type="ECO:0008006" key="3">
    <source>
        <dbReference type="Google" id="ProtNLM"/>
    </source>
</evidence>
<evidence type="ECO:0000313" key="1">
    <source>
        <dbReference type="EMBL" id="ESR25235.1"/>
    </source>
</evidence>
<dbReference type="AlphaFoldDB" id="V4RPW7"/>
<name>V4RPW7_9HYPH</name>
<protein>
    <recommendedName>
        <fullName evidence="3">VWFA domain-containing protein</fullName>
    </recommendedName>
</protein>
<gene>
    <name evidence="1" type="ORF">N177_1907</name>
</gene>
<keyword evidence="2" id="KW-1185">Reference proteome</keyword>